<protein>
    <submittedName>
        <fullName evidence="2">Uncharacterized protein</fullName>
    </submittedName>
</protein>
<keyword evidence="1" id="KW-0175">Coiled coil</keyword>
<organism evidence="2 3">
    <name type="scientific">Skermanella aerolata</name>
    <dbReference type="NCBI Taxonomy" id="393310"/>
    <lineage>
        <taxon>Bacteria</taxon>
        <taxon>Pseudomonadati</taxon>
        <taxon>Pseudomonadota</taxon>
        <taxon>Alphaproteobacteria</taxon>
        <taxon>Rhodospirillales</taxon>
        <taxon>Azospirillaceae</taxon>
        <taxon>Skermanella</taxon>
    </lineage>
</organism>
<dbReference type="RefSeq" id="WP_044434600.1">
    <property type="nucleotide sequence ID" value="NZ_BJYZ01000033.1"/>
</dbReference>
<reference evidence="2 3" key="1">
    <citation type="submission" date="2019-07" db="EMBL/GenBank/DDBJ databases">
        <title>Whole genome shotgun sequence of Skermanella aerolata NBRC 106429.</title>
        <authorList>
            <person name="Hosoyama A."/>
            <person name="Uohara A."/>
            <person name="Ohji S."/>
            <person name="Ichikawa N."/>
        </authorList>
    </citation>
    <scope>NUCLEOTIDE SEQUENCE [LARGE SCALE GENOMIC DNA]</scope>
    <source>
        <strain evidence="2 3">NBRC 106429</strain>
    </source>
</reference>
<dbReference type="EMBL" id="BJYZ01000033">
    <property type="protein sequence ID" value="GEO41928.1"/>
    <property type="molecule type" value="Genomic_DNA"/>
</dbReference>
<dbReference type="AlphaFoldDB" id="A0A512DZK8"/>
<dbReference type="Proteomes" id="UP000321523">
    <property type="component" value="Unassembled WGS sequence"/>
</dbReference>
<feature type="coiled-coil region" evidence="1">
    <location>
        <begin position="61"/>
        <end position="95"/>
    </location>
</feature>
<keyword evidence="3" id="KW-1185">Reference proteome</keyword>
<name>A0A512DZK8_9PROT</name>
<proteinExistence type="predicted"/>
<sequence>MTSDDPFQVMMAERYAIVAKLTELNSAHLSREGRRAGVEFEMERCRENIAAAPTPELKAQLSELEREHSEVIAQARRIEAEREALIEQLEDIVNRLNAPHGDTQT</sequence>
<accession>A0A512DZK8</accession>
<evidence type="ECO:0000313" key="2">
    <source>
        <dbReference type="EMBL" id="GEO41928.1"/>
    </source>
</evidence>
<evidence type="ECO:0000313" key="3">
    <source>
        <dbReference type="Proteomes" id="UP000321523"/>
    </source>
</evidence>
<evidence type="ECO:0000256" key="1">
    <source>
        <dbReference type="SAM" id="Coils"/>
    </source>
</evidence>
<gene>
    <name evidence="2" type="ORF">SAE02_60760</name>
</gene>
<dbReference type="OrthoDB" id="7360120at2"/>
<comment type="caution">
    <text evidence="2">The sequence shown here is derived from an EMBL/GenBank/DDBJ whole genome shotgun (WGS) entry which is preliminary data.</text>
</comment>